<accession>A0A9X2L4A6</accession>
<dbReference type="InterPro" id="IPR036393">
    <property type="entry name" value="AceGlu_kinase-like_sf"/>
</dbReference>
<evidence type="ECO:0000313" key="1">
    <source>
        <dbReference type="EMBL" id="MCP9292029.1"/>
    </source>
</evidence>
<protein>
    <submittedName>
        <fullName evidence="1">Uncharacterized protein</fullName>
    </submittedName>
</protein>
<organism evidence="1 2">
    <name type="scientific">Gracilimonas sediminicola</name>
    <dbReference type="NCBI Taxonomy" id="2952158"/>
    <lineage>
        <taxon>Bacteria</taxon>
        <taxon>Pseudomonadati</taxon>
        <taxon>Balneolota</taxon>
        <taxon>Balneolia</taxon>
        <taxon>Balneolales</taxon>
        <taxon>Balneolaceae</taxon>
        <taxon>Gracilimonas</taxon>
    </lineage>
</organism>
<dbReference type="Proteomes" id="UP001139125">
    <property type="component" value="Unassembled WGS sequence"/>
</dbReference>
<sequence length="214" mass="23787">MSINFIAVLDHEHLENSVFLTAFAKSLAKLGDRKGLVVHGDSPYTDRLIQTGMMREDARLRAIKDLNKRLVGLFADQGIPTIGIHGFQKGLITKQEDAISLNKKALDAHHAAPNLLISSLVEQNGGPQHVPLPQFSRSLSIELNNADILLFSKNEKDEILISESKEKLSWGNLPAGFAETTLPDEFRNFDYPVKLTTATDFTNWPSLNKVTKIE</sequence>
<evidence type="ECO:0000313" key="2">
    <source>
        <dbReference type="Proteomes" id="UP001139125"/>
    </source>
</evidence>
<dbReference type="AlphaFoldDB" id="A0A9X2L4A6"/>
<proteinExistence type="predicted"/>
<gene>
    <name evidence="1" type="ORF">NM125_10615</name>
</gene>
<dbReference type="EMBL" id="JANDBC010000002">
    <property type="protein sequence ID" value="MCP9292029.1"/>
    <property type="molecule type" value="Genomic_DNA"/>
</dbReference>
<name>A0A9X2L4A6_9BACT</name>
<reference evidence="1" key="1">
    <citation type="submission" date="2022-06" db="EMBL/GenBank/DDBJ databases">
        <title>Gracilimonas sp. CAU 1638 isolated from sea sediment.</title>
        <authorList>
            <person name="Kim W."/>
        </authorList>
    </citation>
    <scope>NUCLEOTIDE SEQUENCE</scope>
    <source>
        <strain evidence="1">CAU 1638</strain>
    </source>
</reference>
<comment type="caution">
    <text evidence="1">The sequence shown here is derived from an EMBL/GenBank/DDBJ whole genome shotgun (WGS) entry which is preliminary data.</text>
</comment>
<dbReference type="Gene3D" id="3.40.1160.10">
    <property type="entry name" value="Acetylglutamate kinase-like"/>
    <property type="match status" value="1"/>
</dbReference>
<dbReference type="RefSeq" id="WP_255134904.1">
    <property type="nucleotide sequence ID" value="NZ_JANDBC010000002.1"/>
</dbReference>
<keyword evidence="2" id="KW-1185">Reference proteome</keyword>